<proteinExistence type="evidence at transcript level"/>
<evidence type="ECO:0000256" key="1">
    <source>
        <dbReference type="SAM" id="SignalP"/>
    </source>
</evidence>
<dbReference type="EMBL" id="MF401989">
    <property type="protein sequence ID" value="AWU78773.1"/>
    <property type="molecule type" value="mRNA"/>
</dbReference>
<feature type="signal peptide" evidence="1">
    <location>
        <begin position="1"/>
        <end position="26"/>
    </location>
</feature>
<name>A0A2Z4C088_STIJA</name>
<accession>A0A2Z4C088</accession>
<keyword evidence="1" id="KW-0732">Signal</keyword>
<organism evidence="2">
    <name type="scientific">Stichopus japonicus</name>
    <name type="common">Sea cucumber</name>
    <dbReference type="NCBI Taxonomy" id="307972"/>
    <lineage>
        <taxon>Eukaryota</taxon>
        <taxon>Metazoa</taxon>
        <taxon>Echinodermata</taxon>
        <taxon>Eleutherozoa</taxon>
        <taxon>Echinozoa</taxon>
        <taxon>Holothuroidea</taxon>
        <taxon>Aspidochirotacea</taxon>
        <taxon>Aspidochirotida</taxon>
        <taxon>Stichopodidae</taxon>
        <taxon>Apostichopus</taxon>
    </lineage>
</organism>
<reference evidence="2" key="1">
    <citation type="submission" date="2017-06" db="EMBL/GenBank/DDBJ databases">
        <title>Neuropeptide precursors identification based on transcriptomic and neuropeptidomic analysis of circumoral nerve ring in sea cucumber.</title>
        <authorList>
            <person name="Chen M.Y."/>
            <person name="Hou Y.Y."/>
            <person name="Elphick M.R."/>
        </authorList>
    </citation>
    <scope>NUCLEOTIDE SEQUENCE</scope>
    <source>
        <tissue evidence="2">Circumoral nerve ring</tissue>
    </source>
</reference>
<sequence>MKSPWYILQVIVLLIILATCFSLTNAQGGCCSKIRDCNIPAGCFCPLKKAVCSGGANRHFISGKRSDIRWNYPNRAGDDWDEYKYLMRQDKHTDRQMSVRRLIRTLIDRLDVNPDLLMMALTKGDSNFPTTQQLYEES</sequence>
<protein>
    <submittedName>
        <fullName evidence="2">Orexin-like 2</fullName>
    </submittedName>
</protein>
<feature type="chain" id="PRO_5016450933" evidence="1">
    <location>
        <begin position="27"/>
        <end position="138"/>
    </location>
</feature>
<dbReference type="AlphaFoldDB" id="A0A2Z4C088"/>
<evidence type="ECO:0000313" key="2">
    <source>
        <dbReference type="EMBL" id="AWU78773.1"/>
    </source>
</evidence>